<dbReference type="Proteomes" id="UP001201701">
    <property type="component" value="Unassembled WGS sequence"/>
</dbReference>
<dbReference type="SUPFAM" id="SSF51735">
    <property type="entry name" value="NAD(P)-binding Rossmann-fold domains"/>
    <property type="match status" value="1"/>
</dbReference>
<dbReference type="InterPro" id="IPR020904">
    <property type="entry name" value="Sc_DH/Rdtase_CS"/>
</dbReference>
<evidence type="ECO:0000313" key="6">
    <source>
        <dbReference type="Proteomes" id="UP001201701"/>
    </source>
</evidence>
<comment type="similarity">
    <text evidence="1">Belongs to the short-chain dehydrogenases/reductases (SDR) family.</text>
</comment>
<dbReference type="InterPro" id="IPR057326">
    <property type="entry name" value="KR_dom"/>
</dbReference>
<feature type="domain" description="Ketoreductase" evidence="4">
    <location>
        <begin position="8"/>
        <end position="179"/>
    </location>
</feature>
<name>A0ABS9Q846_9HYPH</name>
<dbReference type="PRINTS" id="PR00080">
    <property type="entry name" value="SDRFAMILY"/>
</dbReference>
<dbReference type="Gene3D" id="3.40.50.720">
    <property type="entry name" value="NAD(P)-binding Rossmann-like Domain"/>
    <property type="match status" value="1"/>
</dbReference>
<dbReference type="EMBL" id="JAKREW010000001">
    <property type="protein sequence ID" value="MCG7503587.1"/>
    <property type="molecule type" value="Genomic_DNA"/>
</dbReference>
<evidence type="ECO:0000256" key="3">
    <source>
        <dbReference type="ARBA" id="ARBA00023027"/>
    </source>
</evidence>
<dbReference type="PANTHER" id="PTHR24321">
    <property type="entry name" value="DEHYDROGENASES, SHORT CHAIN"/>
    <property type="match status" value="1"/>
</dbReference>
<dbReference type="PROSITE" id="PS00061">
    <property type="entry name" value="ADH_SHORT"/>
    <property type="match status" value="1"/>
</dbReference>
<reference evidence="5 6" key="1">
    <citation type="submission" date="2022-02" db="EMBL/GenBank/DDBJ databases">
        <title>Draft genome sequence of Mezorhizobium retamae strain IRAMC:0171 isolated from Retama raetam nodules.</title>
        <authorList>
            <person name="Bengaied R."/>
            <person name="Sbissi I."/>
            <person name="Huber K."/>
            <person name="Ghodbane F."/>
            <person name="Nouioui I."/>
            <person name="Tarhouni M."/>
            <person name="Gtari M."/>
        </authorList>
    </citation>
    <scope>NUCLEOTIDE SEQUENCE [LARGE SCALE GENOMIC DNA]</scope>
    <source>
        <strain evidence="5 6">IRAMC:0171</strain>
    </source>
</reference>
<dbReference type="SMART" id="SM00822">
    <property type="entry name" value="PKS_KR"/>
    <property type="match status" value="1"/>
</dbReference>
<dbReference type="PANTHER" id="PTHR24321:SF8">
    <property type="entry name" value="ESTRADIOL 17-BETA-DEHYDROGENASE 8-RELATED"/>
    <property type="match status" value="1"/>
</dbReference>
<evidence type="ECO:0000256" key="1">
    <source>
        <dbReference type="ARBA" id="ARBA00006484"/>
    </source>
</evidence>
<evidence type="ECO:0000259" key="4">
    <source>
        <dbReference type="SMART" id="SM00822"/>
    </source>
</evidence>
<dbReference type="Pfam" id="PF13561">
    <property type="entry name" value="adh_short_C2"/>
    <property type="match status" value="1"/>
</dbReference>
<dbReference type="InterPro" id="IPR002347">
    <property type="entry name" value="SDR_fam"/>
</dbReference>
<organism evidence="5 6">
    <name type="scientific">Mesorhizobium retamae</name>
    <dbReference type="NCBI Taxonomy" id="2912854"/>
    <lineage>
        <taxon>Bacteria</taxon>
        <taxon>Pseudomonadati</taxon>
        <taxon>Pseudomonadota</taxon>
        <taxon>Alphaproteobacteria</taxon>
        <taxon>Hyphomicrobiales</taxon>
        <taxon>Phyllobacteriaceae</taxon>
        <taxon>Mesorhizobium</taxon>
    </lineage>
</organism>
<proteinExistence type="inferred from homology"/>
<accession>A0ABS9Q846</accession>
<protein>
    <submittedName>
        <fullName evidence="5">SDR family oxidoreductase</fullName>
    </submittedName>
</protein>
<evidence type="ECO:0000256" key="2">
    <source>
        <dbReference type="ARBA" id="ARBA00023002"/>
    </source>
</evidence>
<keyword evidence="3" id="KW-0520">NAD</keyword>
<dbReference type="CDD" id="cd05233">
    <property type="entry name" value="SDR_c"/>
    <property type="match status" value="1"/>
</dbReference>
<keyword evidence="2" id="KW-0560">Oxidoreductase</keyword>
<dbReference type="RefSeq" id="WP_239361359.1">
    <property type="nucleotide sequence ID" value="NZ_JAKREW010000001.1"/>
</dbReference>
<evidence type="ECO:0000313" key="5">
    <source>
        <dbReference type="EMBL" id="MCG7503587.1"/>
    </source>
</evidence>
<keyword evidence="6" id="KW-1185">Reference proteome</keyword>
<dbReference type="InterPro" id="IPR036291">
    <property type="entry name" value="NAD(P)-bd_dom_sf"/>
</dbReference>
<sequence>MSGRLQGRRALITGAATGMGRATAELFSRHGAEIILFGLGGEALDDAAKTSGGKAVHGDITDKADVARAIDACSGQIDILVNAAGLLIPDKPETVSNEIWEKTFAVNVTGTMMACRAALPLLKKKGGSVVNIASVGAFNASAQNAAYSASKAALVSYTRSLAYAHGPDGIRANALAPGWVRTPMSEEEMEAAAIANGSTPEQEFAALTGRIALRRIADPAEIASCCLFLASDEASFVTGAVLVADGGGRAPTQNRAV</sequence>
<gene>
    <name evidence="5" type="ORF">L4923_00990</name>
</gene>
<dbReference type="PRINTS" id="PR00081">
    <property type="entry name" value="GDHRDH"/>
</dbReference>
<comment type="caution">
    <text evidence="5">The sequence shown here is derived from an EMBL/GenBank/DDBJ whole genome shotgun (WGS) entry which is preliminary data.</text>
</comment>